<gene>
    <name evidence="2" type="ORF">DFR85_14335</name>
</gene>
<dbReference type="PANTHER" id="PTHR42831">
    <property type="entry name" value="FE-S PROTEIN MATURATION AUXILIARY FACTOR YITW"/>
    <property type="match status" value="1"/>
</dbReference>
<name>A0A2U9IHS4_9CREN</name>
<reference evidence="2 3" key="1">
    <citation type="submission" date="2018-05" db="EMBL/GenBank/DDBJ databases">
        <title>Complete Genome Sequences of Extremely Thermoacidophilic, Metal-Mobilizing Type-Strain Members of the Archaeal Family Sulfolobaceae: Acidianus brierleyi DSM-1651T, Acidianus sulfidivorans DSM-18786T, Metallosphaera hakonensis DSM-7519T, and Metallosphaera prunae DSM-10039T.</title>
        <authorList>
            <person name="Counts J.A."/>
            <person name="Kelly R.M."/>
        </authorList>
    </citation>
    <scope>NUCLEOTIDE SEQUENCE [LARGE SCALE GENOMIC DNA]</scope>
    <source>
        <strain evidence="2 3">DSM 1651</strain>
    </source>
</reference>
<feature type="domain" description="MIP18 family-like" evidence="1">
    <location>
        <begin position="3"/>
        <end position="64"/>
    </location>
</feature>
<evidence type="ECO:0000313" key="2">
    <source>
        <dbReference type="EMBL" id="AWR95593.1"/>
    </source>
</evidence>
<organism evidence="2 3">
    <name type="scientific">Acidianus brierleyi</name>
    <dbReference type="NCBI Taxonomy" id="41673"/>
    <lineage>
        <taxon>Archaea</taxon>
        <taxon>Thermoproteota</taxon>
        <taxon>Thermoprotei</taxon>
        <taxon>Sulfolobales</taxon>
        <taxon>Sulfolobaceae</taxon>
        <taxon>Acidianus</taxon>
    </lineage>
</organism>
<dbReference type="SUPFAM" id="SSF117916">
    <property type="entry name" value="Fe-S cluster assembly (FSCA) domain-like"/>
    <property type="match status" value="1"/>
</dbReference>
<dbReference type="Pfam" id="PF01883">
    <property type="entry name" value="FeS_assembly_P"/>
    <property type="match status" value="1"/>
</dbReference>
<accession>A0A2U9IHS4</accession>
<dbReference type="InterPro" id="IPR052339">
    <property type="entry name" value="Fe-S_Maturation_MIP18"/>
</dbReference>
<dbReference type="KEGG" id="abri:DFR85_14335"/>
<dbReference type="AlphaFoldDB" id="A0A2U9IHS4"/>
<dbReference type="EMBL" id="CP029289">
    <property type="protein sequence ID" value="AWR95593.1"/>
    <property type="molecule type" value="Genomic_DNA"/>
</dbReference>
<evidence type="ECO:0000259" key="1">
    <source>
        <dbReference type="Pfam" id="PF01883"/>
    </source>
</evidence>
<dbReference type="Proteomes" id="UP000248044">
    <property type="component" value="Chromosome"/>
</dbReference>
<evidence type="ECO:0000313" key="3">
    <source>
        <dbReference type="Proteomes" id="UP000248044"/>
    </source>
</evidence>
<dbReference type="InterPro" id="IPR034904">
    <property type="entry name" value="FSCA_dom_sf"/>
</dbReference>
<keyword evidence="3" id="KW-1185">Reference proteome</keyword>
<dbReference type="Gene3D" id="3.30.300.130">
    <property type="entry name" value="Fe-S cluster assembly (FSCA)"/>
    <property type="match status" value="1"/>
</dbReference>
<sequence length="148" mass="17622">MIDILKEIYDPEIPINIYDLGLVREINIDEDKITVRLIFTANKGCTLADMIAIQAKYKISKEFPNYKVSVMSDYNVKWNLSYATNEGRTMLEEIYGKETVQSLENVTIEDIIRPKFRVENLDPKSYMAEIIDRRYKEFKNWYERHRIL</sequence>
<protein>
    <submittedName>
        <fullName evidence="2">Metal-sulfur cluster biosynthetic enzyme</fullName>
    </submittedName>
</protein>
<dbReference type="InterPro" id="IPR002744">
    <property type="entry name" value="MIP18-like"/>
</dbReference>
<dbReference type="PANTHER" id="PTHR42831:SF1">
    <property type="entry name" value="FE-S PROTEIN MATURATION AUXILIARY FACTOR YITW"/>
    <property type="match status" value="1"/>
</dbReference>
<proteinExistence type="predicted"/>